<sequence>MKKVIGGLLAVGVLAGAAPFVAGMQIEKQYTQINQLDAAKYGIDVKLVDYQRGYSSSTVKLQLDLSKADPQFKKLAQPAGANEQGEMIVEFEGQVYHGPVIFSEQGISTGLSRAVIYPVWNDELQQKALKPIFGEKAPLTFTVDLGLDQSIRAELAVPSVTFDAPAWQAIVAADDRASGEIPFLFNSDPISIVVESNKDFSEMTSRASFPKIEFSAEASEHDIEQKAHKFSLQGLTLKQSQHRLDPTNADSIWLGDVSYVMDAMHLEQNSPYVASQNIDLQGFNMKSAFLKENATDLKLSLSGDVKSATMAPLPSVGPLKIDSSISKINSKLTQELATAIQDAINVNNGKAQPDIQKLNGILLTKLPEFFSNLQLDISELSLMTSTGQIDASAQVLVPKITPAMAFNKQQLIKAFEASLNIAIPKALGDMPPASQVLSQLGQFGVETLAGEQYKVDANFKDGALKVNGVDLPFPG</sequence>
<dbReference type="AlphaFoldDB" id="A0A2V1H486"/>
<gene>
    <name evidence="1" type="ORF">DC094_03180</name>
</gene>
<comment type="caution">
    <text evidence="1">The sequence shown here is derived from an EMBL/GenBank/DDBJ whole genome shotgun (WGS) entry which is preliminary data.</text>
</comment>
<name>A0A2V1H486_9GAMM</name>
<protein>
    <recommendedName>
        <fullName evidence="3">DUF945 domain-containing protein</fullName>
    </recommendedName>
</protein>
<dbReference type="OrthoDB" id="6222832at2"/>
<keyword evidence="2" id="KW-1185">Reference proteome</keyword>
<evidence type="ECO:0000313" key="1">
    <source>
        <dbReference type="EMBL" id="PVZ72038.1"/>
    </source>
</evidence>
<dbReference type="EMBL" id="QDDL01000001">
    <property type="protein sequence ID" value="PVZ72038.1"/>
    <property type="molecule type" value="Genomic_DNA"/>
</dbReference>
<evidence type="ECO:0000313" key="2">
    <source>
        <dbReference type="Proteomes" id="UP000244906"/>
    </source>
</evidence>
<dbReference type="Pfam" id="PF06097">
    <property type="entry name" value="DUF945"/>
    <property type="match status" value="1"/>
</dbReference>
<dbReference type="Proteomes" id="UP000244906">
    <property type="component" value="Unassembled WGS sequence"/>
</dbReference>
<proteinExistence type="predicted"/>
<organism evidence="1 2">
    <name type="scientific">Pelagibaculum spongiae</name>
    <dbReference type="NCBI Taxonomy" id="2080658"/>
    <lineage>
        <taxon>Bacteria</taxon>
        <taxon>Pseudomonadati</taxon>
        <taxon>Pseudomonadota</taxon>
        <taxon>Gammaproteobacteria</taxon>
        <taxon>Oceanospirillales</taxon>
        <taxon>Pelagibaculum</taxon>
    </lineage>
</organism>
<dbReference type="InterPro" id="IPR010352">
    <property type="entry name" value="DUF945"/>
</dbReference>
<accession>A0A2V1H486</accession>
<evidence type="ECO:0008006" key="3">
    <source>
        <dbReference type="Google" id="ProtNLM"/>
    </source>
</evidence>
<dbReference type="RefSeq" id="WP_116685625.1">
    <property type="nucleotide sequence ID" value="NZ_CAWNYD010000001.1"/>
</dbReference>
<reference evidence="1 2" key="1">
    <citation type="submission" date="2018-04" db="EMBL/GenBank/DDBJ databases">
        <title>Thalassorhabdus spongiae gen. nov., sp. nov., isolated from a marine sponge in South-West Iceland.</title>
        <authorList>
            <person name="Knobloch S."/>
            <person name="Daussin A."/>
            <person name="Johannsson R."/>
            <person name="Marteinsson V.T."/>
        </authorList>
    </citation>
    <scope>NUCLEOTIDE SEQUENCE [LARGE SCALE GENOMIC DNA]</scope>
    <source>
        <strain evidence="1 2">Hp12</strain>
    </source>
</reference>